<evidence type="ECO:0000256" key="4">
    <source>
        <dbReference type="ARBA" id="ARBA00022723"/>
    </source>
</evidence>
<organism evidence="11 12">
    <name type="scientific">Dyadobacter arcticus</name>
    <dbReference type="NCBI Taxonomy" id="1078754"/>
    <lineage>
        <taxon>Bacteria</taxon>
        <taxon>Pseudomonadati</taxon>
        <taxon>Bacteroidota</taxon>
        <taxon>Cytophagia</taxon>
        <taxon>Cytophagales</taxon>
        <taxon>Spirosomataceae</taxon>
        <taxon>Dyadobacter</taxon>
    </lineage>
</organism>
<comment type="pathway">
    <text evidence="9">Metabolic intermediate biosynthesis; acetyl-CoA biosynthesis; acetyl-CoA from acetate: step 1/2.</text>
</comment>
<dbReference type="SUPFAM" id="SSF53067">
    <property type="entry name" value="Actin-like ATPase domain"/>
    <property type="match status" value="2"/>
</dbReference>
<comment type="similarity">
    <text evidence="1 9 10">Belongs to the acetokinase family.</text>
</comment>
<evidence type="ECO:0000256" key="9">
    <source>
        <dbReference type="HAMAP-Rule" id="MF_00020"/>
    </source>
</evidence>
<dbReference type="NCBIfam" id="TIGR00016">
    <property type="entry name" value="ackA"/>
    <property type="match status" value="1"/>
</dbReference>
<comment type="function">
    <text evidence="9">Catalyzes the formation of acetyl phosphate from acetate and ATP. Can also catalyze the reverse reaction.</text>
</comment>
<gene>
    <name evidence="9" type="primary">ackA</name>
    <name evidence="11" type="ORF">FHS68_002036</name>
</gene>
<dbReference type="InterPro" id="IPR043129">
    <property type="entry name" value="ATPase_NBD"/>
</dbReference>
<name>A0ABX0UPA4_9BACT</name>
<dbReference type="PROSITE" id="PS01076">
    <property type="entry name" value="ACETATE_KINASE_2"/>
    <property type="match status" value="1"/>
</dbReference>
<dbReference type="Pfam" id="PF00871">
    <property type="entry name" value="Acetate_kinase"/>
    <property type="match status" value="1"/>
</dbReference>
<keyword evidence="4 9" id="KW-0479">Metal-binding</keyword>
<dbReference type="PROSITE" id="PS01075">
    <property type="entry name" value="ACETATE_KINASE_1"/>
    <property type="match status" value="1"/>
</dbReference>
<feature type="site" description="Transition state stabilizer" evidence="9">
    <location>
        <position position="235"/>
    </location>
</feature>
<evidence type="ECO:0000256" key="2">
    <source>
        <dbReference type="ARBA" id="ARBA00022490"/>
    </source>
</evidence>
<dbReference type="GO" id="GO:0008776">
    <property type="term" value="F:acetate kinase activity"/>
    <property type="evidence" value="ECO:0007669"/>
    <property type="project" value="UniProtKB-EC"/>
</dbReference>
<dbReference type="RefSeq" id="WP_229211839.1">
    <property type="nucleotide sequence ID" value="NZ_JAASQJ010000002.1"/>
</dbReference>
<keyword evidence="5 9" id="KW-0547">Nucleotide-binding</keyword>
<comment type="subunit">
    <text evidence="9">Homodimer.</text>
</comment>
<protein>
    <recommendedName>
        <fullName evidence="9">Acetate kinase</fullName>
        <ecNumber evidence="9">2.7.2.1</ecNumber>
    </recommendedName>
    <alternativeName>
        <fullName evidence="9">Acetokinase</fullName>
    </alternativeName>
</protein>
<evidence type="ECO:0000256" key="3">
    <source>
        <dbReference type="ARBA" id="ARBA00022679"/>
    </source>
</evidence>
<feature type="active site" description="Proton donor/acceptor" evidence="9">
    <location>
        <position position="143"/>
    </location>
</feature>
<keyword evidence="8 9" id="KW-0460">Magnesium</keyword>
<feature type="site" description="Transition state stabilizer" evidence="9">
    <location>
        <position position="174"/>
    </location>
</feature>
<evidence type="ECO:0000256" key="5">
    <source>
        <dbReference type="ARBA" id="ARBA00022741"/>
    </source>
</evidence>
<reference evidence="11 12" key="1">
    <citation type="submission" date="2020-03" db="EMBL/GenBank/DDBJ databases">
        <title>Genomic Encyclopedia of Type Strains, Phase IV (KMG-IV): sequencing the most valuable type-strain genomes for metagenomic binning, comparative biology and taxonomic classification.</title>
        <authorList>
            <person name="Goeker M."/>
        </authorList>
    </citation>
    <scope>NUCLEOTIDE SEQUENCE [LARGE SCALE GENOMIC DNA]</scope>
    <source>
        <strain evidence="11 12">DSM 102865</strain>
    </source>
</reference>
<keyword evidence="3 9" id="KW-0808">Transferase</keyword>
<feature type="binding site" evidence="9">
    <location>
        <position position="13"/>
    </location>
    <ligand>
        <name>ATP</name>
        <dbReference type="ChEBI" id="CHEBI:30616"/>
    </ligand>
</feature>
<comment type="cofactor">
    <cofactor evidence="9">
        <name>Mg(2+)</name>
        <dbReference type="ChEBI" id="CHEBI:18420"/>
    </cofactor>
    <cofactor evidence="9">
        <name>Mn(2+)</name>
        <dbReference type="ChEBI" id="CHEBI:29035"/>
    </cofactor>
    <text evidence="9">Mg(2+). Can also accept Mn(2+).</text>
</comment>
<dbReference type="InterPro" id="IPR023865">
    <property type="entry name" value="Aliphatic_acid_kinase_CS"/>
</dbReference>
<keyword evidence="2 9" id="KW-0963">Cytoplasm</keyword>
<keyword evidence="6 9" id="KW-0418">Kinase</keyword>
<dbReference type="EC" id="2.7.2.1" evidence="9"/>
<feature type="binding site" evidence="9">
    <location>
        <begin position="202"/>
        <end position="206"/>
    </location>
    <ligand>
        <name>ATP</name>
        <dbReference type="ChEBI" id="CHEBI:30616"/>
    </ligand>
</feature>
<dbReference type="InterPro" id="IPR004372">
    <property type="entry name" value="Ac/propionate_kinase"/>
</dbReference>
<evidence type="ECO:0000313" key="12">
    <source>
        <dbReference type="Proteomes" id="UP001179181"/>
    </source>
</evidence>
<comment type="subcellular location">
    <subcellularLocation>
        <location evidence="9">Cytoplasm</location>
    </subcellularLocation>
</comment>
<evidence type="ECO:0000256" key="1">
    <source>
        <dbReference type="ARBA" id="ARBA00008748"/>
    </source>
</evidence>
<evidence type="ECO:0000313" key="11">
    <source>
        <dbReference type="EMBL" id="NIJ52866.1"/>
    </source>
</evidence>
<keyword evidence="7 9" id="KW-0067">ATP-binding</keyword>
<comment type="catalytic activity">
    <reaction evidence="9">
        <text>acetate + ATP = acetyl phosphate + ADP</text>
        <dbReference type="Rhea" id="RHEA:11352"/>
        <dbReference type="ChEBI" id="CHEBI:22191"/>
        <dbReference type="ChEBI" id="CHEBI:30089"/>
        <dbReference type="ChEBI" id="CHEBI:30616"/>
        <dbReference type="ChEBI" id="CHEBI:456216"/>
        <dbReference type="EC" id="2.7.2.1"/>
    </reaction>
</comment>
<evidence type="ECO:0000256" key="7">
    <source>
        <dbReference type="ARBA" id="ARBA00022840"/>
    </source>
</evidence>
<proteinExistence type="inferred from homology"/>
<accession>A0ABX0UPA4</accession>
<evidence type="ECO:0000256" key="8">
    <source>
        <dbReference type="ARBA" id="ARBA00022842"/>
    </source>
</evidence>
<feature type="binding site" evidence="9">
    <location>
        <position position="6"/>
    </location>
    <ligand>
        <name>Mg(2+)</name>
        <dbReference type="ChEBI" id="CHEBI:18420"/>
    </ligand>
</feature>
<dbReference type="HAMAP" id="MF_00020">
    <property type="entry name" value="Acetate_kinase"/>
    <property type="match status" value="1"/>
</dbReference>
<keyword evidence="12" id="KW-1185">Reference proteome</keyword>
<evidence type="ECO:0000256" key="10">
    <source>
        <dbReference type="RuleBase" id="RU003835"/>
    </source>
</evidence>
<comment type="caution">
    <text evidence="11">The sequence shown here is derived from an EMBL/GenBank/DDBJ whole genome shotgun (WGS) entry which is preliminary data.</text>
</comment>
<feature type="binding site" evidence="9">
    <location>
        <position position="375"/>
    </location>
    <ligand>
        <name>Mg(2+)</name>
        <dbReference type="ChEBI" id="CHEBI:18420"/>
    </ligand>
</feature>
<dbReference type="InterPro" id="IPR000890">
    <property type="entry name" value="Aliphatic_acid_kin_short-chain"/>
</dbReference>
<feature type="binding site" evidence="9">
    <location>
        <position position="87"/>
    </location>
    <ligand>
        <name>substrate</name>
    </ligand>
</feature>
<dbReference type="Proteomes" id="UP001179181">
    <property type="component" value="Unassembled WGS sequence"/>
</dbReference>
<dbReference type="PIRSF" id="PIRSF000722">
    <property type="entry name" value="Acetate_prop_kin"/>
    <property type="match status" value="1"/>
</dbReference>
<comment type="caution">
    <text evidence="9">Lacks conserved residue(s) required for the propagation of feature annotation.</text>
</comment>
<dbReference type="PANTHER" id="PTHR21060">
    <property type="entry name" value="ACETATE KINASE"/>
    <property type="match status" value="1"/>
</dbReference>
<evidence type="ECO:0000256" key="6">
    <source>
        <dbReference type="ARBA" id="ARBA00022777"/>
    </source>
</evidence>
<dbReference type="EMBL" id="JAASQJ010000002">
    <property type="protein sequence ID" value="NIJ52866.1"/>
    <property type="molecule type" value="Genomic_DNA"/>
</dbReference>
<dbReference type="PRINTS" id="PR00471">
    <property type="entry name" value="ACETATEKNASE"/>
</dbReference>
<dbReference type="PANTHER" id="PTHR21060:SF21">
    <property type="entry name" value="ACETATE KINASE"/>
    <property type="match status" value="1"/>
</dbReference>
<dbReference type="Gene3D" id="3.30.420.40">
    <property type="match status" value="2"/>
</dbReference>
<sequence>MILTLNGGSSSIKFACYTIDETLRLLLKGKMEGIGTHEAIFSFTQKEGEGNEKKSVGKQTMETAAEFLIDWLEENIGFEKIKAAGHRIVHGMDHSNAEEVTPDLLEELQEISAYDPDHMPAEISLIKKIQKLKPDLIQVACFDTAFHAGLPAVAAQFALPRKFWEEGIKRYGFHGLSYSYLLEALREKYGNEVANGRLVLAHLGSGCSMAAVKNGKSMDTTMGFTPVGGMMMGTRSGDLDPGIIDYLLKNELVKSEGISDLINHESGLLGISGISSDLGELLDKELTDKPAAEAIDMFCYQAKKWISAMTSVLGGLDGLVFTGGIAENAASVRLRICEGLRYLGIELDALSNESGEMIISKTGSPVKVFLIPANEEYMIAKLTKQKASALFTS</sequence>